<dbReference type="InterPro" id="IPR011545">
    <property type="entry name" value="DEAD/DEAH_box_helicase_dom"/>
</dbReference>
<keyword evidence="19 39" id="KW-0347">Helicase</keyword>
<dbReference type="InterPro" id="IPR036249">
    <property type="entry name" value="Thioredoxin-like_sf"/>
</dbReference>
<evidence type="ECO:0000256" key="21">
    <source>
        <dbReference type="ARBA" id="ARBA00022884"/>
    </source>
</evidence>
<dbReference type="PANTHER" id="PTHR23503:SF22">
    <property type="entry name" value="SOLUTE CARRIER FAMILY 2, FACILITATED GLUCOSE TRANSPORTER MEMBER 11"/>
    <property type="match status" value="1"/>
</dbReference>
<evidence type="ECO:0000256" key="5">
    <source>
        <dbReference type="ARBA" id="ARBA00007004"/>
    </source>
</evidence>
<feature type="transmembrane region" description="Helical" evidence="33">
    <location>
        <begin position="302"/>
        <end position="324"/>
    </location>
</feature>
<reference evidence="39 40" key="1">
    <citation type="journal article" date="2021" name="Cell">
        <title>Tracing the genetic footprints of vertebrate landing in non-teleost ray-finned fishes.</title>
        <authorList>
            <person name="Bi X."/>
            <person name="Wang K."/>
            <person name="Yang L."/>
            <person name="Pan H."/>
            <person name="Jiang H."/>
            <person name="Wei Q."/>
            <person name="Fang M."/>
            <person name="Yu H."/>
            <person name="Zhu C."/>
            <person name="Cai Y."/>
            <person name="He Y."/>
            <person name="Gan X."/>
            <person name="Zeng H."/>
            <person name="Yu D."/>
            <person name="Zhu Y."/>
            <person name="Jiang H."/>
            <person name="Qiu Q."/>
            <person name="Yang H."/>
            <person name="Zhang Y.E."/>
            <person name="Wang W."/>
            <person name="Zhu M."/>
            <person name="He S."/>
            <person name="Zhang G."/>
        </authorList>
    </citation>
    <scope>NUCLEOTIDE SEQUENCE [LARGE SCALE GENOMIC DNA]</scope>
    <source>
        <strain evidence="39">Bchr_013</strain>
    </source>
</reference>
<dbReference type="InterPro" id="IPR005828">
    <property type="entry name" value="MFS_sugar_transport-like"/>
</dbReference>
<dbReference type="PROSITE" id="PS50850">
    <property type="entry name" value="MFS"/>
    <property type="match status" value="1"/>
</dbReference>
<feature type="transmembrane region" description="Helical" evidence="33">
    <location>
        <begin position="149"/>
        <end position="168"/>
    </location>
</feature>
<feature type="compositionally biased region" description="Polar residues" evidence="32">
    <location>
        <begin position="539"/>
        <end position="551"/>
    </location>
</feature>
<dbReference type="FunFam" id="3.40.50.300:FF:001539">
    <property type="entry name" value="ATP-dependent RNA helicase DDX51"/>
    <property type="match status" value="1"/>
</dbReference>
<evidence type="ECO:0000256" key="24">
    <source>
        <dbReference type="ARBA" id="ARBA00029961"/>
    </source>
</evidence>
<dbReference type="InterPro" id="IPR036282">
    <property type="entry name" value="Glutathione-S-Trfase_C_sf"/>
</dbReference>
<dbReference type="Pfam" id="PF00270">
    <property type="entry name" value="DEAD"/>
    <property type="match status" value="1"/>
</dbReference>
<evidence type="ECO:0000256" key="29">
    <source>
        <dbReference type="ARBA" id="ARBA00056648"/>
    </source>
</evidence>
<dbReference type="EC" id="3.6.4.13" evidence="9"/>
<feature type="compositionally biased region" description="Basic and acidic residues" evidence="32">
    <location>
        <begin position="528"/>
        <end position="537"/>
    </location>
</feature>
<dbReference type="InterPro" id="IPR004045">
    <property type="entry name" value="Glutathione_S-Trfase_N"/>
</dbReference>
<evidence type="ECO:0000256" key="15">
    <source>
        <dbReference type="ARBA" id="ARBA00022679"/>
    </source>
</evidence>
<evidence type="ECO:0000259" key="35">
    <source>
        <dbReference type="PROSITE" id="PS50405"/>
    </source>
</evidence>
<feature type="transmembrane region" description="Helical" evidence="33">
    <location>
        <begin position="54"/>
        <end position="78"/>
    </location>
</feature>
<dbReference type="InterPro" id="IPR010987">
    <property type="entry name" value="Glutathione-S-Trfase_C-like"/>
</dbReference>
<keyword evidence="15" id="KW-0808">Transferase</keyword>
<keyword evidence="17" id="KW-0547">Nucleotide-binding</keyword>
<keyword evidence="18" id="KW-0378">Hydrolase</keyword>
<comment type="function">
    <text evidence="29">ATP-binding RNA helicase involved in the biogenesis of 60S ribosomal subunits.</text>
</comment>
<evidence type="ECO:0000256" key="30">
    <source>
        <dbReference type="ARBA" id="ARBA00068313"/>
    </source>
</evidence>
<keyword evidence="40" id="KW-1185">Reference proteome</keyword>
<feature type="domain" description="Helicase C-terminal" evidence="38">
    <location>
        <begin position="956"/>
        <end position="1102"/>
    </location>
</feature>
<dbReference type="PROSITE" id="PS00039">
    <property type="entry name" value="DEAD_ATP_HELICASE"/>
    <property type="match status" value="1"/>
</dbReference>
<evidence type="ECO:0000256" key="3">
    <source>
        <dbReference type="ARBA" id="ARBA00004496"/>
    </source>
</evidence>
<keyword evidence="20" id="KW-0067">ATP-binding</keyword>
<evidence type="ECO:0000256" key="20">
    <source>
        <dbReference type="ARBA" id="ARBA00022840"/>
    </source>
</evidence>
<dbReference type="InterPro" id="IPR004046">
    <property type="entry name" value="GST_C"/>
</dbReference>
<dbReference type="GO" id="GO:0046323">
    <property type="term" value="P:D-glucose import"/>
    <property type="evidence" value="ECO:0007669"/>
    <property type="project" value="TreeGrafter"/>
</dbReference>
<evidence type="ECO:0000256" key="9">
    <source>
        <dbReference type="ARBA" id="ARBA00012552"/>
    </source>
</evidence>
<organism evidence="39 40">
    <name type="scientific">Polypterus senegalus</name>
    <name type="common">Senegal bichir</name>
    <dbReference type="NCBI Taxonomy" id="55291"/>
    <lineage>
        <taxon>Eukaryota</taxon>
        <taxon>Metazoa</taxon>
        <taxon>Chordata</taxon>
        <taxon>Craniata</taxon>
        <taxon>Vertebrata</taxon>
        <taxon>Euteleostomi</taxon>
        <taxon>Actinopterygii</taxon>
        <taxon>Polypteriformes</taxon>
        <taxon>Polypteridae</taxon>
        <taxon>Polypterus</taxon>
    </lineage>
</organism>
<comment type="caution">
    <text evidence="39">The sequence shown here is derived from an EMBL/GenBank/DDBJ whole genome shotgun (WGS) entry which is preliminary data.</text>
</comment>
<dbReference type="SUPFAM" id="SSF52833">
    <property type="entry name" value="Thioredoxin-like"/>
    <property type="match status" value="1"/>
</dbReference>
<dbReference type="GO" id="GO:0016787">
    <property type="term" value="F:hydrolase activity"/>
    <property type="evidence" value="ECO:0007669"/>
    <property type="project" value="UniProtKB-KW"/>
</dbReference>
<dbReference type="FunFam" id="1.20.1250.20:FF:001511">
    <property type="entry name" value="Solute carrier family 2, facilitated glucose transporter member 5"/>
    <property type="match status" value="1"/>
</dbReference>
<dbReference type="Gene3D" id="1.20.1050.10">
    <property type="match status" value="1"/>
</dbReference>
<keyword evidence="21" id="KW-0694">RNA-binding</keyword>
<keyword evidence="11" id="KW-0813">Transport</keyword>
<feature type="domain" description="GST C-terminal" evidence="35">
    <location>
        <begin position="1229"/>
        <end position="1365"/>
    </location>
</feature>
<dbReference type="InterPro" id="IPR014001">
    <property type="entry name" value="Helicase_ATP-bd"/>
</dbReference>
<evidence type="ECO:0000256" key="8">
    <source>
        <dbReference type="ARBA" id="ARBA00012452"/>
    </source>
</evidence>
<dbReference type="Gene3D" id="1.20.1250.20">
    <property type="entry name" value="MFS general substrate transporter like domains"/>
    <property type="match status" value="2"/>
</dbReference>
<dbReference type="InterPro" id="IPR040077">
    <property type="entry name" value="GST_C_Theta"/>
</dbReference>
<comment type="subunit">
    <text evidence="7">Homodimer.</text>
</comment>
<evidence type="ECO:0000256" key="13">
    <source>
        <dbReference type="ARBA" id="ARBA00022490"/>
    </source>
</evidence>
<feature type="region of interest" description="Disordered" evidence="32">
    <location>
        <begin position="438"/>
        <end position="480"/>
    </location>
</feature>
<dbReference type="InterPro" id="IPR027417">
    <property type="entry name" value="P-loop_NTPase"/>
</dbReference>
<evidence type="ECO:0000259" key="34">
    <source>
        <dbReference type="PROSITE" id="PS50404"/>
    </source>
</evidence>
<dbReference type="InterPro" id="IPR000629">
    <property type="entry name" value="RNA-helicase_DEAD-box_CS"/>
</dbReference>
<dbReference type="FunFam" id="1.20.1050.10:FF:000008">
    <property type="entry name" value="Glutathione S-transferase theta-1"/>
    <property type="match status" value="1"/>
</dbReference>
<comment type="catalytic activity">
    <reaction evidence="1">
        <text>D-fructose(out) = D-fructose(in)</text>
        <dbReference type="Rhea" id="RHEA:60372"/>
        <dbReference type="ChEBI" id="CHEBI:37721"/>
    </reaction>
</comment>
<dbReference type="Pfam" id="PF13409">
    <property type="entry name" value="GST_N_2"/>
    <property type="match status" value="1"/>
</dbReference>
<protein>
    <recommendedName>
        <fullName evidence="30">ATP-dependent RNA helicase DDX51</fullName>
        <ecNumber evidence="8">2.5.1.18</ecNumber>
        <ecNumber evidence="9">3.6.4.13</ecNumber>
    </recommendedName>
    <alternativeName>
        <fullName evidence="31">DEAD box protein 51</fullName>
    </alternativeName>
    <alternativeName>
        <fullName evidence="25">Fructose transporter</fullName>
    </alternativeName>
    <alternativeName>
        <fullName evidence="24">Glucose transporter type 5, small intestine</fullName>
    </alternativeName>
    <alternativeName>
        <fullName evidence="10">Solute carrier family 2, facilitated glucose transporter member 5</fullName>
    </alternativeName>
</protein>
<dbReference type="InterPro" id="IPR040079">
    <property type="entry name" value="Glutathione_S-Trfase"/>
</dbReference>
<dbReference type="Gene3D" id="3.40.50.300">
    <property type="entry name" value="P-loop containing nucleotide triphosphate hydrolases"/>
    <property type="match status" value="2"/>
</dbReference>
<comment type="subcellular location">
    <subcellularLocation>
        <location evidence="2">Cell membrane</location>
        <location evidence="2">Sarcolemma</location>
    </subcellularLocation>
    <subcellularLocation>
        <location evidence="4">Cell membrane</location>
        <topology evidence="4">Multi-pass membrane protein</topology>
    </subcellularLocation>
    <subcellularLocation>
        <location evidence="3">Cytoplasm</location>
    </subcellularLocation>
</comment>
<dbReference type="InterPro" id="IPR001650">
    <property type="entry name" value="Helicase_C-like"/>
</dbReference>
<accession>A0A8X7XL57</accession>
<dbReference type="PANTHER" id="PTHR23503">
    <property type="entry name" value="SOLUTE CARRIER FAMILY 2"/>
    <property type="match status" value="1"/>
</dbReference>
<dbReference type="SFLD" id="SFLDG00358">
    <property type="entry name" value="Main_(cytGST)"/>
    <property type="match status" value="1"/>
</dbReference>
<dbReference type="CDD" id="cd17956">
    <property type="entry name" value="DEADc_DDX51"/>
    <property type="match status" value="1"/>
</dbReference>
<feature type="non-terminal residue" evidence="39">
    <location>
        <position position="1"/>
    </location>
</feature>
<keyword evidence="23 33" id="KW-0472">Membrane</keyword>
<dbReference type="PROSITE" id="PS00217">
    <property type="entry name" value="SUGAR_TRANSPORT_2"/>
    <property type="match status" value="1"/>
</dbReference>
<feature type="domain" description="Helicase ATP-binding" evidence="37">
    <location>
        <begin position="698"/>
        <end position="907"/>
    </location>
</feature>
<keyword evidence="12" id="KW-1003">Cell membrane</keyword>
<dbReference type="GO" id="GO:0005353">
    <property type="term" value="F:fructose transmembrane transporter activity"/>
    <property type="evidence" value="ECO:0007669"/>
    <property type="project" value="UniProtKB-ARBA"/>
</dbReference>
<feature type="transmembrane region" description="Helical" evidence="33">
    <location>
        <begin position="331"/>
        <end position="351"/>
    </location>
</feature>
<feature type="domain" description="Major facilitator superfamily (MFS) profile" evidence="36">
    <location>
        <begin position="1"/>
        <end position="508"/>
    </location>
</feature>
<evidence type="ECO:0000256" key="7">
    <source>
        <dbReference type="ARBA" id="ARBA00011738"/>
    </source>
</evidence>
<dbReference type="GO" id="GO:0004364">
    <property type="term" value="F:glutathione transferase activity"/>
    <property type="evidence" value="ECO:0007669"/>
    <property type="project" value="UniProtKB-EC"/>
</dbReference>
<evidence type="ECO:0000256" key="14">
    <source>
        <dbReference type="ARBA" id="ARBA00022597"/>
    </source>
</evidence>
<dbReference type="EC" id="2.5.1.18" evidence="8"/>
<evidence type="ECO:0000256" key="25">
    <source>
        <dbReference type="ARBA" id="ARBA00031099"/>
    </source>
</evidence>
<dbReference type="Pfam" id="PF00043">
    <property type="entry name" value="GST_C"/>
    <property type="match status" value="1"/>
</dbReference>
<dbReference type="CDD" id="cd18787">
    <property type="entry name" value="SF2_C_DEAD"/>
    <property type="match status" value="1"/>
</dbReference>
<evidence type="ECO:0000256" key="16">
    <source>
        <dbReference type="ARBA" id="ARBA00022692"/>
    </source>
</evidence>
<evidence type="ECO:0000256" key="17">
    <source>
        <dbReference type="ARBA" id="ARBA00022741"/>
    </source>
</evidence>
<dbReference type="PROSITE" id="PS50404">
    <property type="entry name" value="GST_NTER"/>
    <property type="match status" value="1"/>
</dbReference>
<dbReference type="CDD" id="cd03183">
    <property type="entry name" value="GST_C_Theta"/>
    <property type="match status" value="1"/>
</dbReference>
<keyword evidence="22 33" id="KW-1133">Transmembrane helix</keyword>
<dbReference type="EMBL" id="JAATIS010000094">
    <property type="protein sequence ID" value="KAG2470408.1"/>
    <property type="molecule type" value="Genomic_DNA"/>
</dbReference>
<evidence type="ECO:0000256" key="2">
    <source>
        <dbReference type="ARBA" id="ARBA00004135"/>
    </source>
</evidence>
<feature type="compositionally biased region" description="Basic residues" evidence="32">
    <location>
        <begin position="518"/>
        <end position="527"/>
    </location>
</feature>
<evidence type="ECO:0000256" key="22">
    <source>
        <dbReference type="ARBA" id="ARBA00022989"/>
    </source>
</evidence>
<evidence type="ECO:0000259" key="37">
    <source>
        <dbReference type="PROSITE" id="PS51192"/>
    </source>
</evidence>
<dbReference type="Pfam" id="PF00271">
    <property type="entry name" value="Helicase_C"/>
    <property type="match status" value="1"/>
</dbReference>
<evidence type="ECO:0000256" key="4">
    <source>
        <dbReference type="ARBA" id="ARBA00004651"/>
    </source>
</evidence>
<evidence type="ECO:0000313" key="40">
    <source>
        <dbReference type="Proteomes" id="UP000886611"/>
    </source>
</evidence>
<comment type="similarity">
    <text evidence="6">Belongs to the GST superfamily. Theta family.</text>
</comment>
<evidence type="ECO:0000256" key="19">
    <source>
        <dbReference type="ARBA" id="ARBA00022806"/>
    </source>
</evidence>
<feature type="transmembrane region" description="Helical" evidence="33">
    <location>
        <begin position="357"/>
        <end position="380"/>
    </location>
</feature>
<dbReference type="Proteomes" id="UP000886611">
    <property type="component" value="Unassembled WGS sequence"/>
</dbReference>
<feature type="non-terminal residue" evidence="39">
    <location>
        <position position="1383"/>
    </location>
</feature>
<dbReference type="GO" id="GO:0005737">
    <property type="term" value="C:cytoplasm"/>
    <property type="evidence" value="ECO:0007669"/>
    <property type="project" value="UniProtKB-SubCell"/>
</dbReference>
<feature type="transmembrane region" description="Helical" evidence="33">
    <location>
        <begin position="90"/>
        <end position="106"/>
    </location>
</feature>
<dbReference type="GO" id="GO:0003724">
    <property type="term" value="F:RNA helicase activity"/>
    <property type="evidence" value="ECO:0007669"/>
    <property type="project" value="UniProtKB-EC"/>
</dbReference>
<dbReference type="InterPro" id="IPR045263">
    <property type="entry name" value="GLUT"/>
</dbReference>
<evidence type="ECO:0000256" key="6">
    <source>
        <dbReference type="ARBA" id="ARBA00009899"/>
    </source>
</evidence>
<evidence type="ECO:0000256" key="33">
    <source>
        <dbReference type="SAM" id="Phobius"/>
    </source>
</evidence>
<evidence type="ECO:0000259" key="36">
    <source>
        <dbReference type="PROSITE" id="PS50850"/>
    </source>
</evidence>
<dbReference type="InterPro" id="IPR036259">
    <property type="entry name" value="MFS_trans_sf"/>
</dbReference>
<evidence type="ECO:0000256" key="1">
    <source>
        <dbReference type="ARBA" id="ARBA00000590"/>
    </source>
</evidence>
<sequence length="1383" mass="155781">MGHQSVAGQVITSVFLCNPKKETGLPVLKLEKYIQTFINETWLERWGTPLESPLILMIWSFIVSIYSLGGLLGALIAGPMAVQFGRKKSLLVNNVFIIISASLVIMSKEAQSFEMIMISRLFGGINAGVGMNIQPMYLGESAPMKLRGAAALSSAPFAALGILLGQIIGLREILGSEACWPFLLSSNVIPALLQLATLPWLPESPRYLLIDKGDKHSCRKALQMLRGTNDIDKEMEEMQQEQAAITVERAMRPWELFRDRTVRYQLITVIVISSAMQLCGNDSMYFYASYVFQKAGIPSDKIQYYILITGGCELFMAVTANLFIERLGRRLLMLLGYIMMTVWAVIFTVALSLQGGLGVFCYIPFGIVCILAAVFVAFFLPETKGKSLLEISQEYNELNFKGKKSQNTHYQLGDDENLQEESGKDHANALLERLQEKAKAREKQMNNASTKAALCDDEEPGIKKRKKKPKPKFGEEESNEVKDLKYVTIKKRKQMSQVNIVELDSKREEEDEDEHKEIIKKKGKRKEKTTSRFEFQKSAEISSSELDNGVQTIAEEKRLSKKKRQSPLRPSTRHSDDSSVTDSEMETDVEMNIGEPEQKGLNEESVQTEVPASVTILGDFKKNTIQQKVQRVLPHWLAQPSLVEKDIKSNLIPIEEVPGICPKLLRKLQHHGVKHFFPVQKEVIPAILDGASNGLLIGKGGYRPNDICVSAPTGSGKTLAFVIPVVQVLMQRVVCNIRCLAVLPTKELAQQVYKVFNTYIEGTNLKAVMVAGQKPFEMEQASLVQNKIFGCQSLADIVVATPGRLVDHICKTAGFNLQHLRYLIIDEADRMIDSMHQDWLRQVMKAVYQEDSNVQPGSLFRRIDPGPVTAASFSQLQMPLQKLLFSATLSHNPEKLQKLGLYLPRLFTSNYSRKENSEPNASTKESDAVKSEEKINFPKGLTEYYVPCTLNNKPLIILDFMLRLKFNPVLCFTNSREASHRLYLLVREFGGVKVAEFSSRLSPGERKKTLKMFEKGKIQLLISTDATARGIDIEGVKCVINYDAPQFIRTYVHRVGRTARAGKAGLAFTLLLRVQEQNFLQMLKDAGSPGIEKQFVDARNLKPLIPQYQVALAELQSIIKAFVIAIDELFEAVVVITELRNMALEVYCDLLSQPCRAIVLFLRALEVPFSTMEISLLKGDNRTEQFSSLNPKMMVPVIVDDGFVLTESVAIMKYLAARCKAADHWYPADIQRRAKVDEYLAWQHVHTRPHAMKVFHLEGLLPKLTGQPVKEVLLSRALRELDETLDLLENMFLKDKKFLCADDISIADIMAICELMQPLGAGRDVLVKRPRLNEWKRRVVDHLGRQLFEDIHRVIFSFKDLQPPIQRPSHLIAFCEKLCGVSS</sequence>
<keyword evidence="16 33" id="KW-0812">Transmembrane</keyword>
<dbReference type="SUPFAM" id="SSF52540">
    <property type="entry name" value="P-loop containing nucleoside triphosphate hydrolases"/>
    <property type="match status" value="1"/>
</dbReference>
<dbReference type="GO" id="GO:0005524">
    <property type="term" value="F:ATP binding"/>
    <property type="evidence" value="ECO:0007669"/>
    <property type="project" value="UniProtKB-KW"/>
</dbReference>
<evidence type="ECO:0000256" key="28">
    <source>
        <dbReference type="ARBA" id="ARBA00047984"/>
    </source>
</evidence>
<evidence type="ECO:0000256" key="31">
    <source>
        <dbReference type="ARBA" id="ARBA00075555"/>
    </source>
</evidence>
<evidence type="ECO:0000256" key="12">
    <source>
        <dbReference type="ARBA" id="ARBA00022475"/>
    </source>
</evidence>
<evidence type="ECO:0000256" key="26">
    <source>
        <dbReference type="ARBA" id="ARBA00038200"/>
    </source>
</evidence>
<name>A0A8X7XL57_POLSE</name>
<evidence type="ECO:0000313" key="39">
    <source>
        <dbReference type="EMBL" id="KAG2470408.1"/>
    </source>
</evidence>
<comment type="similarity">
    <text evidence="5">Belongs to the major facilitator superfamily. Sugar transporter (TC 2.A.1.1) family. Glucose transporter subfamily.</text>
</comment>
<evidence type="ECO:0000256" key="23">
    <source>
        <dbReference type="ARBA" id="ARBA00023136"/>
    </source>
</evidence>
<evidence type="ECO:0000259" key="38">
    <source>
        <dbReference type="PROSITE" id="PS51194"/>
    </source>
</evidence>
<dbReference type="PROSITE" id="PS50405">
    <property type="entry name" value="GST_CTER"/>
    <property type="match status" value="1"/>
</dbReference>
<dbReference type="PROSITE" id="PS51192">
    <property type="entry name" value="HELICASE_ATP_BIND_1"/>
    <property type="match status" value="1"/>
</dbReference>
<dbReference type="GO" id="GO:0070837">
    <property type="term" value="P:dehydroascorbic acid transport"/>
    <property type="evidence" value="ECO:0007669"/>
    <property type="project" value="TreeGrafter"/>
</dbReference>
<comment type="catalytic activity">
    <reaction evidence="28">
        <text>ATP + H2O = ADP + phosphate + H(+)</text>
        <dbReference type="Rhea" id="RHEA:13065"/>
        <dbReference type="ChEBI" id="CHEBI:15377"/>
        <dbReference type="ChEBI" id="CHEBI:15378"/>
        <dbReference type="ChEBI" id="CHEBI:30616"/>
        <dbReference type="ChEBI" id="CHEBI:43474"/>
        <dbReference type="ChEBI" id="CHEBI:456216"/>
        <dbReference type="EC" id="3.6.4.13"/>
    </reaction>
</comment>
<evidence type="ECO:0000256" key="32">
    <source>
        <dbReference type="SAM" id="MobiDB-lite"/>
    </source>
</evidence>
<dbReference type="Gene3D" id="3.40.30.10">
    <property type="entry name" value="Glutaredoxin"/>
    <property type="match status" value="1"/>
</dbReference>
<dbReference type="Pfam" id="PF00083">
    <property type="entry name" value="Sugar_tr"/>
    <property type="match status" value="1"/>
</dbReference>
<dbReference type="SMART" id="SM00490">
    <property type="entry name" value="HELICc"/>
    <property type="match status" value="1"/>
</dbReference>
<feature type="region of interest" description="Disordered" evidence="32">
    <location>
        <begin position="505"/>
        <end position="587"/>
    </location>
</feature>
<comment type="catalytic activity">
    <reaction evidence="27">
        <text>RX + glutathione = an S-substituted glutathione + a halide anion + H(+)</text>
        <dbReference type="Rhea" id="RHEA:16437"/>
        <dbReference type="ChEBI" id="CHEBI:15378"/>
        <dbReference type="ChEBI" id="CHEBI:16042"/>
        <dbReference type="ChEBI" id="CHEBI:17792"/>
        <dbReference type="ChEBI" id="CHEBI:57925"/>
        <dbReference type="ChEBI" id="CHEBI:90779"/>
        <dbReference type="EC" id="2.5.1.18"/>
    </reaction>
</comment>
<comment type="similarity">
    <text evidence="26">Belongs to the DEAD box helicase family. DDX51/DBP6 subfamily.</text>
</comment>
<dbReference type="InterPro" id="IPR020846">
    <property type="entry name" value="MFS_dom"/>
</dbReference>
<dbReference type="SUPFAM" id="SSF103473">
    <property type="entry name" value="MFS general substrate transporter"/>
    <property type="match status" value="1"/>
</dbReference>
<dbReference type="GO" id="GO:0003723">
    <property type="term" value="F:RNA binding"/>
    <property type="evidence" value="ECO:0007669"/>
    <property type="project" value="UniProtKB-KW"/>
</dbReference>
<dbReference type="PROSITE" id="PS51194">
    <property type="entry name" value="HELICASE_CTER"/>
    <property type="match status" value="1"/>
</dbReference>
<dbReference type="SMART" id="SM00487">
    <property type="entry name" value="DEXDc"/>
    <property type="match status" value="1"/>
</dbReference>
<evidence type="ECO:0000256" key="27">
    <source>
        <dbReference type="ARBA" id="ARBA00047960"/>
    </source>
</evidence>
<dbReference type="GO" id="GO:1990539">
    <property type="term" value="P:fructose import across plasma membrane"/>
    <property type="evidence" value="ECO:0007669"/>
    <property type="project" value="UniProtKB-ARBA"/>
</dbReference>
<dbReference type="GO" id="GO:0042383">
    <property type="term" value="C:sarcolemma"/>
    <property type="evidence" value="ECO:0007669"/>
    <property type="project" value="UniProtKB-SubCell"/>
</dbReference>
<dbReference type="GO" id="GO:0055056">
    <property type="term" value="F:D-glucose transmembrane transporter activity"/>
    <property type="evidence" value="ECO:0007669"/>
    <property type="project" value="TreeGrafter"/>
</dbReference>
<evidence type="ECO:0000256" key="11">
    <source>
        <dbReference type="ARBA" id="ARBA00022448"/>
    </source>
</evidence>
<keyword evidence="13" id="KW-0963">Cytoplasm</keyword>
<gene>
    <name evidence="39" type="primary">Ddx51</name>
    <name evidence="39" type="ORF">GTO96_0005636</name>
</gene>
<keyword evidence="14" id="KW-0762">Sugar transport</keyword>
<proteinExistence type="inferred from homology"/>
<evidence type="ECO:0000256" key="18">
    <source>
        <dbReference type="ARBA" id="ARBA00022801"/>
    </source>
</evidence>
<dbReference type="InterPro" id="IPR005829">
    <property type="entry name" value="Sugar_transporter_CS"/>
</dbReference>
<feature type="domain" description="GST N-terminal" evidence="34">
    <location>
        <begin position="1142"/>
        <end position="1223"/>
    </location>
</feature>
<dbReference type="SFLD" id="SFLDS00019">
    <property type="entry name" value="Glutathione_Transferase_(cytos"/>
    <property type="match status" value="1"/>
</dbReference>
<evidence type="ECO:0000256" key="10">
    <source>
        <dbReference type="ARBA" id="ARBA00015973"/>
    </source>
</evidence>
<dbReference type="SUPFAM" id="SSF47616">
    <property type="entry name" value="GST C-terminal domain-like"/>
    <property type="match status" value="1"/>
</dbReference>